<dbReference type="PROSITE" id="PS50104">
    <property type="entry name" value="TIR"/>
    <property type="match status" value="1"/>
</dbReference>
<dbReference type="AlphaFoldDB" id="A0A4U0YQU9"/>
<dbReference type="InterPro" id="IPR035897">
    <property type="entry name" value="Toll_tir_struct_dom_sf"/>
</dbReference>
<proteinExistence type="predicted"/>
<organism evidence="2 3">
    <name type="scientific">Cereibacter changlensis</name>
    <dbReference type="NCBI Taxonomy" id="402884"/>
    <lineage>
        <taxon>Bacteria</taxon>
        <taxon>Pseudomonadati</taxon>
        <taxon>Pseudomonadota</taxon>
        <taxon>Alphaproteobacteria</taxon>
        <taxon>Rhodobacterales</taxon>
        <taxon>Paracoccaceae</taxon>
        <taxon>Cereibacter</taxon>
    </lineage>
</organism>
<protein>
    <submittedName>
        <fullName evidence="2">Toll/interleukin-1 receptor domain-containing protein</fullName>
    </submittedName>
</protein>
<accession>A0A4U0YQU9</accession>
<evidence type="ECO:0000259" key="1">
    <source>
        <dbReference type="PROSITE" id="PS50104"/>
    </source>
</evidence>
<dbReference type="EMBL" id="SWAU01000516">
    <property type="protein sequence ID" value="TKA93995.1"/>
    <property type="molecule type" value="Genomic_DNA"/>
</dbReference>
<dbReference type="SUPFAM" id="SSF52200">
    <property type="entry name" value="Toll/Interleukin receptor TIR domain"/>
    <property type="match status" value="1"/>
</dbReference>
<dbReference type="Pfam" id="PF13676">
    <property type="entry name" value="TIR_2"/>
    <property type="match status" value="1"/>
</dbReference>
<evidence type="ECO:0000313" key="3">
    <source>
        <dbReference type="Proteomes" id="UP000306340"/>
    </source>
</evidence>
<feature type="domain" description="TIR" evidence="1">
    <location>
        <begin position="1"/>
        <end position="143"/>
    </location>
</feature>
<dbReference type="Proteomes" id="UP000306340">
    <property type="component" value="Unassembled WGS sequence"/>
</dbReference>
<sequence length="321" mass="36133">MGARVFISYSHVDEALRDELEVHLSMLKRQGLVDVWHDRRLLAGDHLDWTISKELDQADVILLLVSPHFLASDYCYKIEKGRALQRHQQGTARLISVILRPCDWTHTDLAQFLVTPKDGKPITQWPDRDEAFLDVTRQIRRAIEALDVAGEPKVVHDFIEAPGVEKMPETLAMPRSSNLRLKKEFSQADRDTFLFETFDYLARFFQGSLEELKARNEGIEARFRRIDGDCFTATIYRNGDKAAGGTIRVGGMFGGGITWLGDDSGQANTHNESLSVGHDDQKLFLSPIGMSFGGPGKDARLTQEGAAEYLWDLMIQGLQGQ</sequence>
<evidence type="ECO:0000313" key="2">
    <source>
        <dbReference type="EMBL" id="TKA93995.1"/>
    </source>
</evidence>
<dbReference type="GO" id="GO:0007165">
    <property type="term" value="P:signal transduction"/>
    <property type="evidence" value="ECO:0007669"/>
    <property type="project" value="InterPro"/>
</dbReference>
<dbReference type="SMART" id="SM00255">
    <property type="entry name" value="TIR"/>
    <property type="match status" value="1"/>
</dbReference>
<dbReference type="Gene3D" id="3.40.50.10140">
    <property type="entry name" value="Toll/interleukin-1 receptor homology (TIR) domain"/>
    <property type="match status" value="1"/>
</dbReference>
<comment type="caution">
    <text evidence="2">The sequence shown here is derived from an EMBL/GenBank/DDBJ whole genome shotgun (WGS) entry which is preliminary data.</text>
</comment>
<dbReference type="InterPro" id="IPR000157">
    <property type="entry name" value="TIR_dom"/>
</dbReference>
<reference evidence="2 3" key="1">
    <citation type="submission" date="2019-04" db="EMBL/GenBank/DDBJ databases">
        <title>Crypto-aerobic microbial life in anoxic (sulfidic) marine sediments.</title>
        <authorList>
            <person name="Bhattacharya S."/>
            <person name="Roy C."/>
            <person name="Mondal N."/>
            <person name="Sarkar J."/>
            <person name="Mandal S."/>
            <person name="Rameez M.J."/>
            <person name="Ghosh W."/>
        </authorList>
    </citation>
    <scope>NUCLEOTIDE SEQUENCE [LARGE SCALE GENOMIC DNA]</scope>
    <source>
        <strain evidence="2 3">SBBC</strain>
    </source>
</reference>
<gene>
    <name evidence="2" type="ORF">FAZ78_24780</name>
</gene>
<name>A0A4U0YQU9_9RHOB</name>
<keyword evidence="2" id="KW-0675">Receptor</keyword>